<dbReference type="GO" id="GO:0005886">
    <property type="term" value="C:plasma membrane"/>
    <property type="evidence" value="ECO:0007669"/>
    <property type="project" value="UniProtKB-SubCell"/>
</dbReference>
<feature type="transmembrane region" description="Helical" evidence="8">
    <location>
        <begin position="526"/>
        <end position="548"/>
    </location>
</feature>
<evidence type="ECO:0000313" key="11">
    <source>
        <dbReference type="Proteomes" id="UP000053097"/>
    </source>
</evidence>
<dbReference type="PANTHER" id="PTHR42643:SF30">
    <property type="entry name" value="IONOTROPIC RECEPTOR 40A-RELATED"/>
    <property type="match status" value="1"/>
</dbReference>
<keyword evidence="2" id="KW-1003">Cell membrane</keyword>
<accession>A0A026W2R8</accession>
<keyword evidence="5 8" id="KW-0472">Membrane</keyword>
<organism evidence="9 11">
    <name type="scientific">Ooceraea biroi</name>
    <name type="common">Clonal raider ant</name>
    <name type="synonym">Cerapachys biroi</name>
    <dbReference type="NCBI Taxonomy" id="2015173"/>
    <lineage>
        <taxon>Eukaryota</taxon>
        <taxon>Metazoa</taxon>
        <taxon>Ecdysozoa</taxon>
        <taxon>Arthropoda</taxon>
        <taxon>Hexapoda</taxon>
        <taxon>Insecta</taxon>
        <taxon>Pterygota</taxon>
        <taxon>Neoptera</taxon>
        <taxon>Endopterygota</taxon>
        <taxon>Hymenoptera</taxon>
        <taxon>Apocrita</taxon>
        <taxon>Aculeata</taxon>
        <taxon>Formicoidea</taxon>
        <taxon>Formicidae</taxon>
        <taxon>Dorylinae</taxon>
        <taxon>Ooceraea</taxon>
    </lineage>
</organism>
<evidence type="ECO:0000256" key="8">
    <source>
        <dbReference type="SAM" id="Phobius"/>
    </source>
</evidence>
<evidence type="ECO:0000256" key="1">
    <source>
        <dbReference type="ARBA" id="ARBA00004651"/>
    </source>
</evidence>
<reference evidence="10 12" key="2">
    <citation type="journal article" date="2018" name="Genome Res.">
        <title>The genomic architecture and molecular evolution of ant odorant receptors.</title>
        <authorList>
            <person name="McKenzie S.K."/>
            <person name="Kronauer D.J.C."/>
        </authorList>
    </citation>
    <scope>NUCLEOTIDE SEQUENCE [LARGE SCALE GENOMIC DNA]</scope>
    <source>
        <strain evidence="10">Clonal line C1</strain>
    </source>
</reference>
<dbReference type="OrthoDB" id="7679028at2759"/>
<gene>
    <name evidence="10" type="ORF">DMN91_011363</name>
    <name evidence="9" type="ORF">X777_11374</name>
</gene>
<dbReference type="OMA" id="RIHSHYL"/>
<dbReference type="AlphaFoldDB" id="A0A026W2R8"/>
<feature type="transmembrane region" description="Helical" evidence="8">
    <location>
        <begin position="299"/>
        <end position="320"/>
    </location>
</feature>
<keyword evidence="3 8" id="KW-0812">Transmembrane</keyword>
<dbReference type="Proteomes" id="UP000053097">
    <property type="component" value="Unassembled WGS sequence"/>
</dbReference>
<evidence type="ECO:0000256" key="6">
    <source>
        <dbReference type="ARBA" id="ARBA00023170"/>
    </source>
</evidence>
<proteinExistence type="predicted"/>
<evidence type="ECO:0000256" key="2">
    <source>
        <dbReference type="ARBA" id="ARBA00022475"/>
    </source>
</evidence>
<dbReference type="PANTHER" id="PTHR42643">
    <property type="entry name" value="IONOTROPIC RECEPTOR 20A-RELATED"/>
    <property type="match status" value="1"/>
</dbReference>
<evidence type="ECO:0000256" key="4">
    <source>
        <dbReference type="ARBA" id="ARBA00022989"/>
    </source>
</evidence>
<dbReference type="EMBL" id="KK107488">
    <property type="protein sequence ID" value="EZA49886.1"/>
    <property type="molecule type" value="Genomic_DNA"/>
</dbReference>
<keyword evidence="6" id="KW-0675">Receptor</keyword>
<evidence type="ECO:0008006" key="13">
    <source>
        <dbReference type="Google" id="ProtNLM"/>
    </source>
</evidence>
<evidence type="ECO:0000256" key="3">
    <source>
        <dbReference type="ARBA" id="ARBA00022692"/>
    </source>
</evidence>
<protein>
    <recommendedName>
        <fullName evidence="13">Ionotropic glutamate receptor C-terminal domain-containing protein</fullName>
    </recommendedName>
</protein>
<evidence type="ECO:0000256" key="5">
    <source>
        <dbReference type="ARBA" id="ARBA00023136"/>
    </source>
</evidence>
<keyword evidence="4 8" id="KW-1133">Transmembrane helix</keyword>
<keyword evidence="7" id="KW-0325">Glycoprotein</keyword>
<dbReference type="Proteomes" id="UP000279307">
    <property type="component" value="Chromosome 12"/>
</dbReference>
<dbReference type="SUPFAM" id="SSF53850">
    <property type="entry name" value="Periplasmic binding protein-like II"/>
    <property type="match status" value="1"/>
</dbReference>
<evidence type="ECO:0000313" key="12">
    <source>
        <dbReference type="Proteomes" id="UP000279307"/>
    </source>
</evidence>
<reference evidence="10" key="3">
    <citation type="submission" date="2018-07" db="EMBL/GenBank/DDBJ databases">
        <authorList>
            <person name="Mckenzie S.K."/>
            <person name="Kronauer D.J.C."/>
        </authorList>
    </citation>
    <scope>NUCLEOTIDE SEQUENCE</scope>
    <source>
        <strain evidence="10">Clonal line C1</strain>
    </source>
</reference>
<reference evidence="9 11" key="1">
    <citation type="journal article" date="2014" name="Curr. Biol.">
        <title>The genome of the clonal raider ant Cerapachys biroi.</title>
        <authorList>
            <person name="Oxley P.R."/>
            <person name="Ji L."/>
            <person name="Fetter-Pruneda I."/>
            <person name="McKenzie S.K."/>
            <person name="Li C."/>
            <person name="Hu H."/>
            <person name="Zhang G."/>
            <person name="Kronauer D.J."/>
        </authorList>
    </citation>
    <scope>NUCLEOTIDE SEQUENCE [LARGE SCALE GENOMIC DNA]</scope>
</reference>
<dbReference type="InterPro" id="IPR052192">
    <property type="entry name" value="Insect_Ionotropic_Sensory_Rcpt"/>
</dbReference>
<evidence type="ECO:0000256" key="7">
    <source>
        <dbReference type="ARBA" id="ARBA00023180"/>
    </source>
</evidence>
<sequence>MFFNIVPVALIADSSSRVNTFEKFTLTRYSFIEYQNYQPFIQFLRKTHHLMLIASSQPILRSILQKTKDSPWANSDGFYILVDRRTEQRGCINARSYLWTAWNYDLLSVIFMCIDPNEGVVYYTFNPYSSIAPASWREVGRGKGRDSHPWILFKRNYVKDGSLCKDLNFDKTVNLNRYHIRLNAVEMQPYVHIKSDKSGLDRYTGESSEILKIVSRKLNSVLQIHVLHTSTYEIGGIGLNGTYEGMLGTLSDGRVDISLNSIPIIVSWKLRYTYPHAKSGLCVISQPHVVSLFTRIKQLMSLGLIIGTSTVSLITFIVFWKKEGFSRAGLQTMRIIVGLGVLHPPEINSTRIFVCSVLILFLNINAILQGHWSSLLTIPVFYSDTDSVESIREAGYVVYGSSSLTGLLTDAVMQTRFQGVTYDECKEFVKNSSNALCIEECLHMHYRVFNENLHKSKALRELSESYVTREDWPLYERVNQIVRQMGEFGLIQKCRDDSLFTFWLESKWRDMKEQSYKPLSMRQLKFIFIFLAGGYACSIIIFIAELVFHRRDIESRNRKKIRKKERRKQS</sequence>
<evidence type="ECO:0000313" key="9">
    <source>
        <dbReference type="EMBL" id="EZA49886.1"/>
    </source>
</evidence>
<name>A0A026W2R8_OOCBI</name>
<feature type="transmembrane region" description="Helical" evidence="8">
    <location>
        <begin position="352"/>
        <end position="372"/>
    </location>
</feature>
<comment type="subcellular location">
    <subcellularLocation>
        <location evidence="1">Cell membrane</location>
        <topology evidence="1">Multi-pass membrane protein</topology>
    </subcellularLocation>
</comment>
<keyword evidence="11" id="KW-1185">Reference proteome</keyword>
<evidence type="ECO:0000313" key="10">
    <source>
        <dbReference type="EMBL" id="RLU15610.1"/>
    </source>
</evidence>
<dbReference type="Gene3D" id="3.40.190.10">
    <property type="entry name" value="Periplasmic binding protein-like II"/>
    <property type="match status" value="1"/>
</dbReference>
<dbReference type="EMBL" id="QOIP01000012">
    <property type="protein sequence ID" value="RLU15610.1"/>
    <property type="molecule type" value="Genomic_DNA"/>
</dbReference>